<reference evidence="2 3" key="1">
    <citation type="submission" date="2024-11" db="EMBL/GenBank/DDBJ databases">
        <title>Chromosome-level genome assembly of Eucalyptus globulus Labill. provides insights into its genome evolution.</title>
        <authorList>
            <person name="Li X."/>
        </authorList>
    </citation>
    <scope>NUCLEOTIDE SEQUENCE [LARGE SCALE GENOMIC DNA]</scope>
    <source>
        <strain evidence="2">CL2024</strain>
        <tissue evidence="2">Fresh tender leaves</tissue>
    </source>
</reference>
<evidence type="ECO:0000259" key="1">
    <source>
        <dbReference type="Pfam" id="PF13456"/>
    </source>
</evidence>
<dbReference type="EMBL" id="JBJKBG010000011">
    <property type="protein sequence ID" value="KAL3714368.1"/>
    <property type="molecule type" value="Genomic_DNA"/>
</dbReference>
<name>A0ABD3IIF4_EUCGL</name>
<dbReference type="InterPro" id="IPR036397">
    <property type="entry name" value="RNaseH_sf"/>
</dbReference>
<dbReference type="PANTHER" id="PTHR47074:SF11">
    <property type="entry name" value="REVERSE TRANSCRIPTASE-LIKE PROTEIN"/>
    <property type="match status" value="1"/>
</dbReference>
<evidence type="ECO:0000313" key="2">
    <source>
        <dbReference type="EMBL" id="KAL3714368.1"/>
    </source>
</evidence>
<dbReference type="InterPro" id="IPR052929">
    <property type="entry name" value="RNase_H-like_EbsB-rel"/>
</dbReference>
<accession>A0ABD3IIF4</accession>
<dbReference type="InterPro" id="IPR012337">
    <property type="entry name" value="RNaseH-like_sf"/>
</dbReference>
<dbReference type="AlphaFoldDB" id="A0ABD3IIF4"/>
<keyword evidence="3" id="KW-1185">Reference proteome</keyword>
<dbReference type="PANTHER" id="PTHR47074">
    <property type="entry name" value="BNAC02G40300D PROTEIN"/>
    <property type="match status" value="1"/>
</dbReference>
<dbReference type="Proteomes" id="UP001634007">
    <property type="component" value="Unassembled WGS sequence"/>
</dbReference>
<proteinExistence type="predicted"/>
<dbReference type="InterPro" id="IPR002156">
    <property type="entry name" value="RNaseH_domain"/>
</dbReference>
<dbReference type="SUPFAM" id="SSF53098">
    <property type="entry name" value="Ribonuclease H-like"/>
    <property type="match status" value="1"/>
</dbReference>
<dbReference type="CDD" id="cd06222">
    <property type="entry name" value="RNase_H_like"/>
    <property type="match status" value="1"/>
</dbReference>
<evidence type="ECO:0000313" key="3">
    <source>
        <dbReference type="Proteomes" id="UP001634007"/>
    </source>
</evidence>
<sequence length="239" mass="26773">MNFTGNTPNIPPLEVVATVLWQIWKNRNDRIFRGTIPSARNTVQLARILQLNTQKWSFQDTKDKKKRQLPSPQIWVAQVEGVFKINVNGSLGEGSTDGVIARIYRDHSGCLVRGLIKSVRASSPAMVETIALLEALSFVERNRYKEVLVESDRLDLISVLNTADQFSWEARALITECSTRLSKLPHVRLVFCPGSANVVADWAARAHRRKELPKKLACFPPRNLWALLCNDAPALGSAC</sequence>
<feature type="domain" description="RNase H type-1" evidence="1">
    <location>
        <begin position="86"/>
        <end position="206"/>
    </location>
</feature>
<protein>
    <recommendedName>
        <fullName evidence="1">RNase H type-1 domain-containing protein</fullName>
    </recommendedName>
</protein>
<organism evidence="2 3">
    <name type="scientific">Eucalyptus globulus</name>
    <name type="common">Tasmanian blue gum</name>
    <dbReference type="NCBI Taxonomy" id="34317"/>
    <lineage>
        <taxon>Eukaryota</taxon>
        <taxon>Viridiplantae</taxon>
        <taxon>Streptophyta</taxon>
        <taxon>Embryophyta</taxon>
        <taxon>Tracheophyta</taxon>
        <taxon>Spermatophyta</taxon>
        <taxon>Magnoliopsida</taxon>
        <taxon>eudicotyledons</taxon>
        <taxon>Gunneridae</taxon>
        <taxon>Pentapetalae</taxon>
        <taxon>rosids</taxon>
        <taxon>malvids</taxon>
        <taxon>Myrtales</taxon>
        <taxon>Myrtaceae</taxon>
        <taxon>Myrtoideae</taxon>
        <taxon>Eucalypteae</taxon>
        <taxon>Eucalyptus</taxon>
    </lineage>
</organism>
<dbReference type="Pfam" id="PF13456">
    <property type="entry name" value="RVT_3"/>
    <property type="match status" value="1"/>
</dbReference>
<dbReference type="Gene3D" id="3.30.420.10">
    <property type="entry name" value="Ribonuclease H-like superfamily/Ribonuclease H"/>
    <property type="match status" value="1"/>
</dbReference>
<dbReference type="InterPro" id="IPR044730">
    <property type="entry name" value="RNase_H-like_dom_plant"/>
</dbReference>
<comment type="caution">
    <text evidence="2">The sequence shown here is derived from an EMBL/GenBank/DDBJ whole genome shotgun (WGS) entry which is preliminary data.</text>
</comment>
<gene>
    <name evidence="2" type="ORF">ACJRO7_006315</name>
</gene>